<protein>
    <recommendedName>
        <fullName evidence="3">DUF1510 domain-containing protein</fullName>
    </recommendedName>
</protein>
<dbReference type="Proteomes" id="UP000616608">
    <property type="component" value="Unassembled WGS sequence"/>
</dbReference>
<dbReference type="AlphaFoldDB" id="A0A917LIJ9"/>
<evidence type="ECO:0000259" key="3">
    <source>
        <dbReference type="Pfam" id="PF07423"/>
    </source>
</evidence>
<dbReference type="Pfam" id="PF07423">
    <property type="entry name" value="DUF1510"/>
    <property type="match status" value="1"/>
</dbReference>
<feature type="domain" description="DUF1510" evidence="3">
    <location>
        <begin position="115"/>
        <end position="207"/>
    </location>
</feature>
<dbReference type="EMBL" id="BMJT01000007">
    <property type="protein sequence ID" value="GGG27067.1"/>
    <property type="molecule type" value="Genomic_DNA"/>
</dbReference>
<keyword evidence="2" id="KW-0472">Membrane</keyword>
<evidence type="ECO:0000256" key="1">
    <source>
        <dbReference type="SAM" id="MobiDB-lite"/>
    </source>
</evidence>
<feature type="transmembrane region" description="Helical" evidence="2">
    <location>
        <begin position="21"/>
        <end position="42"/>
    </location>
</feature>
<organism evidence="4 5">
    <name type="scientific">Lysinibacillus alkalisoli</name>
    <dbReference type="NCBI Taxonomy" id="1911548"/>
    <lineage>
        <taxon>Bacteria</taxon>
        <taxon>Bacillati</taxon>
        <taxon>Bacillota</taxon>
        <taxon>Bacilli</taxon>
        <taxon>Bacillales</taxon>
        <taxon>Bacillaceae</taxon>
        <taxon>Lysinibacillus</taxon>
    </lineage>
</organism>
<gene>
    <name evidence="4" type="ORF">GCM10007425_22070</name>
</gene>
<reference evidence="4" key="1">
    <citation type="journal article" date="2014" name="Int. J. Syst. Evol. Microbiol.">
        <title>Complete genome sequence of Corynebacterium casei LMG S-19264T (=DSM 44701T), isolated from a smear-ripened cheese.</title>
        <authorList>
            <consortium name="US DOE Joint Genome Institute (JGI-PGF)"/>
            <person name="Walter F."/>
            <person name="Albersmeier A."/>
            <person name="Kalinowski J."/>
            <person name="Ruckert C."/>
        </authorList>
    </citation>
    <scope>NUCLEOTIDE SEQUENCE</scope>
    <source>
        <strain evidence="4">CGMCC 1.15760</strain>
    </source>
</reference>
<keyword evidence="2" id="KW-1133">Transmembrane helix</keyword>
<proteinExistence type="predicted"/>
<feature type="region of interest" description="Disordered" evidence="1">
    <location>
        <begin position="53"/>
        <end position="106"/>
    </location>
</feature>
<feature type="compositionally biased region" description="Basic and acidic residues" evidence="1">
    <location>
        <begin position="96"/>
        <end position="106"/>
    </location>
</feature>
<reference evidence="4" key="2">
    <citation type="submission" date="2020-09" db="EMBL/GenBank/DDBJ databases">
        <authorList>
            <person name="Sun Q."/>
            <person name="Zhou Y."/>
        </authorList>
    </citation>
    <scope>NUCLEOTIDE SEQUENCE</scope>
    <source>
        <strain evidence="4">CGMCC 1.15760</strain>
    </source>
</reference>
<accession>A0A917LIJ9</accession>
<keyword evidence="5" id="KW-1185">Reference proteome</keyword>
<evidence type="ECO:0000313" key="4">
    <source>
        <dbReference type="EMBL" id="GGG27067.1"/>
    </source>
</evidence>
<keyword evidence="2" id="KW-0812">Transmembrane</keyword>
<dbReference type="RefSeq" id="WP_188615115.1">
    <property type="nucleotide sequence ID" value="NZ_BMJT01000007.1"/>
</dbReference>
<evidence type="ECO:0000313" key="5">
    <source>
        <dbReference type="Proteomes" id="UP000616608"/>
    </source>
</evidence>
<evidence type="ECO:0000256" key="2">
    <source>
        <dbReference type="SAM" id="Phobius"/>
    </source>
</evidence>
<feature type="compositionally biased region" description="Basic and acidic residues" evidence="1">
    <location>
        <begin position="53"/>
        <end position="89"/>
    </location>
</feature>
<sequence length="214" mass="24347">MEEKSRKHKMQSPERKQKADKLLNYLIIFMMLLIASTATIIIKNTQADELARESKVHEKKVEEDKKLQEEKATEEKPTEEKQDVSKEDASVSTEGETDRKTEVTKSDDPIVEEVIVDKNWKPTKTAQVGPHVSMYQKGTLDWEEKIETLSRTSGLDVDNMIVLRVGNNGGAQNAIGVVTSLDGVEKYRISMEWVDNEGWLPVKMEKLYTTEGAY</sequence>
<dbReference type="InterPro" id="IPR009988">
    <property type="entry name" value="DUF1510"/>
</dbReference>
<name>A0A917LIJ9_9BACI</name>
<comment type="caution">
    <text evidence="4">The sequence shown here is derived from an EMBL/GenBank/DDBJ whole genome shotgun (WGS) entry which is preliminary data.</text>
</comment>